<feature type="transmembrane region" description="Helical" evidence="1">
    <location>
        <begin position="84"/>
        <end position="105"/>
    </location>
</feature>
<dbReference type="Proteomes" id="UP000471521">
    <property type="component" value="Unassembled WGS sequence"/>
</dbReference>
<evidence type="ECO:0000313" key="2">
    <source>
        <dbReference type="EMBL" id="MXR19277.1"/>
    </source>
</evidence>
<reference evidence="2 3" key="1">
    <citation type="submission" date="2019-12" db="EMBL/GenBank/DDBJ databases">
        <title>Isolation and characterization of three novel carbon monoxide-oxidizing members of Halobacteria from salione crusts and soils.</title>
        <authorList>
            <person name="Myers M.R."/>
            <person name="King G.M."/>
        </authorList>
    </citation>
    <scope>NUCLEOTIDE SEQUENCE [LARGE SCALE GENOMIC DNA]</scope>
    <source>
        <strain evidence="2 3">PCN9</strain>
    </source>
</reference>
<name>A0A6B0SE99_9EURY</name>
<dbReference type="InterPro" id="IPR009339">
    <property type="entry name" value="DUF998"/>
</dbReference>
<evidence type="ECO:0000256" key="1">
    <source>
        <dbReference type="SAM" id="Phobius"/>
    </source>
</evidence>
<sequence length="198" mass="19664">MDSERTRTLAGVALIAGGACTVLGFVTAEVLYPGYSAADQTISALGAEDAPGASQAVFNAAMILGGVLLVGVAAALHRLFDSRAFTGVTAVTGVGVAGVGVFPAHTGAPHFVAAFVAFGGIGVTALVAGSVLRAPFRYVSVALGGLELVAFVLFVALGDGTPLGIGGLERWVAYLGLLWVTAFGGFFLAAPAGEQPPA</sequence>
<organism evidence="2 3">
    <name type="scientific">Halobacterium bonnevillei</name>
    <dbReference type="NCBI Taxonomy" id="2692200"/>
    <lineage>
        <taxon>Archaea</taxon>
        <taxon>Methanobacteriati</taxon>
        <taxon>Methanobacteriota</taxon>
        <taxon>Stenosarchaea group</taxon>
        <taxon>Halobacteria</taxon>
        <taxon>Halobacteriales</taxon>
        <taxon>Halobacteriaceae</taxon>
        <taxon>Halobacterium</taxon>
    </lineage>
</organism>
<protein>
    <submittedName>
        <fullName evidence="2">DUF998 domain-containing protein</fullName>
    </submittedName>
</protein>
<keyword evidence="1" id="KW-0812">Transmembrane</keyword>
<dbReference type="RefSeq" id="WP_159524870.1">
    <property type="nucleotide sequence ID" value="NZ_WUUU01000003.1"/>
</dbReference>
<feature type="transmembrane region" description="Helical" evidence="1">
    <location>
        <begin position="139"/>
        <end position="159"/>
    </location>
</feature>
<feature type="transmembrane region" description="Helical" evidence="1">
    <location>
        <begin position="55"/>
        <end position="77"/>
    </location>
</feature>
<gene>
    <name evidence="2" type="ORF">GRX66_01165</name>
</gene>
<dbReference type="Pfam" id="PF06197">
    <property type="entry name" value="DUF998"/>
    <property type="match status" value="1"/>
</dbReference>
<keyword evidence="3" id="KW-1185">Reference proteome</keyword>
<keyword evidence="1" id="KW-1133">Transmembrane helix</keyword>
<proteinExistence type="predicted"/>
<feature type="transmembrane region" description="Helical" evidence="1">
    <location>
        <begin position="171"/>
        <end position="190"/>
    </location>
</feature>
<dbReference type="EMBL" id="WUUU01000003">
    <property type="protein sequence ID" value="MXR19277.1"/>
    <property type="molecule type" value="Genomic_DNA"/>
</dbReference>
<accession>A0A6B0SE99</accession>
<feature type="transmembrane region" description="Helical" evidence="1">
    <location>
        <begin position="12"/>
        <end position="35"/>
    </location>
</feature>
<dbReference type="PROSITE" id="PS51257">
    <property type="entry name" value="PROKAR_LIPOPROTEIN"/>
    <property type="match status" value="1"/>
</dbReference>
<dbReference type="OrthoDB" id="46160at2157"/>
<dbReference type="AlphaFoldDB" id="A0A6B0SE99"/>
<keyword evidence="1" id="KW-0472">Membrane</keyword>
<feature type="transmembrane region" description="Helical" evidence="1">
    <location>
        <begin position="111"/>
        <end position="132"/>
    </location>
</feature>
<comment type="caution">
    <text evidence="2">The sequence shown here is derived from an EMBL/GenBank/DDBJ whole genome shotgun (WGS) entry which is preliminary data.</text>
</comment>
<evidence type="ECO:0000313" key="3">
    <source>
        <dbReference type="Proteomes" id="UP000471521"/>
    </source>
</evidence>